<reference evidence="2 3" key="1">
    <citation type="journal article" date="2018" name="Evol. Lett.">
        <title>Horizontal gene cluster transfer increased hallucinogenic mushroom diversity.</title>
        <authorList>
            <person name="Reynolds H.T."/>
            <person name="Vijayakumar V."/>
            <person name="Gluck-Thaler E."/>
            <person name="Korotkin H.B."/>
            <person name="Matheny P.B."/>
            <person name="Slot J.C."/>
        </authorList>
    </citation>
    <scope>NUCLEOTIDE SEQUENCE [LARGE SCALE GENOMIC DNA]</scope>
    <source>
        <strain evidence="2 3">2629</strain>
    </source>
</reference>
<dbReference type="EMBL" id="NHTK01006070">
    <property type="protein sequence ID" value="PPQ65202.1"/>
    <property type="molecule type" value="Genomic_DNA"/>
</dbReference>
<evidence type="ECO:0000313" key="3">
    <source>
        <dbReference type="Proteomes" id="UP000284842"/>
    </source>
</evidence>
<proteinExistence type="predicted"/>
<keyword evidence="3" id="KW-1185">Reference proteome</keyword>
<dbReference type="OrthoDB" id="10264848at2759"/>
<evidence type="ECO:0000256" key="1">
    <source>
        <dbReference type="SAM" id="MobiDB-lite"/>
    </source>
</evidence>
<protein>
    <submittedName>
        <fullName evidence="2">Uncharacterized protein</fullName>
    </submittedName>
</protein>
<dbReference type="STRING" id="181874.A0A409VG13"/>
<dbReference type="InParanoid" id="A0A409VG13"/>
<sequence>MSSRHDFPATSIGRSGGMRMHQAAVHEVHDTHPLLLSSNPPADGSVDHSISMPHRDTNPNGGTPKYVPYTPRQRVTPTAATTGTVMHPPAASATQHQPGGQDATSKLQLMNLKAAAQAIGLDSGSLGWAILERLVLDVEVSEEWTEVWNAVTTGKATLLLPLESVSNEKVTADFVKDHVVLCDSSSRKGAPILTLSGLRGTLNDETLTFRSTLHPSSKLYQDILNPNTRTSSLSLLPPLPPLSSTYQPPYPTFTLPNYTSTLHLPHRSTAIHNLNLNLSKPPLPPRPGSTRPALAPTSTSTTSRLANP</sequence>
<name>A0A409VG13_9AGAR</name>
<feature type="compositionally biased region" description="Low complexity" evidence="1">
    <location>
        <begin position="289"/>
        <end position="308"/>
    </location>
</feature>
<gene>
    <name evidence="2" type="ORF">CVT24_011384</name>
</gene>
<feature type="region of interest" description="Disordered" evidence="1">
    <location>
        <begin position="277"/>
        <end position="308"/>
    </location>
</feature>
<accession>A0A409VG13</accession>
<organism evidence="2 3">
    <name type="scientific">Panaeolus cyanescens</name>
    <dbReference type="NCBI Taxonomy" id="181874"/>
    <lineage>
        <taxon>Eukaryota</taxon>
        <taxon>Fungi</taxon>
        <taxon>Dikarya</taxon>
        <taxon>Basidiomycota</taxon>
        <taxon>Agaricomycotina</taxon>
        <taxon>Agaricomycetes</taxon>
        <taxon>Agaricomycetidae</taxon>
        <taxon>Agaricales</taxon>
        <taxon>Agaricineae</taxon>
        <taxon>Galeropsidaceae</taxon>
        <taxon>Panaeolus</taxon>
    </lineage>
</organism>
<feature type="region of interest" description="Disordered" evidence="1">
    <location>
        <begin position="33"/>
        <end position="102"/>
    </location>
</feature>
<feature type="non-terminal residue" evidence="2">
    <location>
        <position position="308"/>
    </location>
</feature>
<feature type="compositionally biased region" description="Polar residues" evidence="1">
    <location>
        <begin position="73"/>
        <end position="84"/>
    </location>
</feature>
<comment type="caution">
    <text evidence="2">The sequence shown here is derived from an EMBL/GenBank/DDBJ whole genome shotgun (WGS) entry which is preliminary data.</text>
</comment>
<feature type="compositionally biased region" description="Polar residues" evidence="1">
    <location>
        <begin position="92"/>
        <end position="102"/>
    </location>
</feature>
<evidence type="ECO:0000313" key="2">
    <source>
        <dbReference type="EMBL" id="PPQ65202.1"/>
    </source>
</evidence>
<dbReference type="Proteomes" id="UP000284842">
    <property type="component" value="Unassembled WGS sequence"/>
</dbReference>
<dbReference type="AlphaFoldDB" id="A0A409VG13"/>